<dbReference type="Gene3D" id="3.40.710.10">
    <property type="entry name" value="DD-peptidase/beta-lactamase superfamily"/>
    <property type="match status" value="1"/>
</dbReference>
<dbReference type="Pfam" id="PF00144">
    <property type="entry name" value="Beta-lactamase"/>
    <property type="match status" value="1"/>
</dbReference>
<evidence type="ECO:0000313" key="2">
    <source>
        <dbReference type="EMBL" id="MFB9445300.1"/>
    </source>
</evidence>
<evidence type="ECO:0000313" key="3">
    <source>
        <dbReference type="Proteomes" id="UP001589608"/>
    </source>
</evidence>
<gene>
    <name evidence="2" type="ORF">ACFFTR_19670</name>
</gene>
<keyword evidence="3" id="KW-1185">Reference proteome</keyword>
<feature type="domain" description="Beta-lactamase-related" evidence="1">
    <location>
        <begin position="27"/>
        <end position="384"/>
    </location>
</feature>
<evidence type="ECO:0000259" key="1">
    <source>
        <dbReference type="Pfam" id="PF00144"/>
    </source>
</evidence>
<organism evidence="2 3">
    <name type="scientific">Dactylosporangium vinaceum</name>
    <dbReference type="NCBI Taxonomy" id="53362"/>
    <lineage>
        <taxon>Bacteria</taxon>
        <taxon>Bacillati</taxon>
        <taxon>Actinomycetota</taxon>
        <taxon>Actinomycetes</taxon>
        <taxon>Micromonosporales</taxon>
        <taxon>Micromonosporaceae</taxon>
        <taxon>Dactylosporangium</taxon>
    </lineage>
</organism>
<comment type="caution">
    <text evidence="2">The sequence shown here is derived from an EMBL/GenBank/DDBJ whole genome shotgun (WGS) entry which is preliminary data.</text>
</comment>
<dbReference type="EMBL" id="JBHMCA010000042">
    <property type="protein sequence ID" value="MFB9445300.1"/>
    <property type="molecule type" value="Genomic_DNA"/>
</dbReference>
<reference evidence="2 3" key="1">
    <citation type="submission" date="2024-09" db="EMBL/GenBank/DDBJ databases">
        <authorList>
            <person name="Sun Q."/>
            <person name="Mori K."/>
        </authorList>
    </citation>
    <scope>NUCLEOTIDE SEQUENCE [LARGE SCALE GENOMIC DNA]</scope>
    <source>
        <strain evidence="2 3">JCM 3307</strain>
    </source>
</reference>
<dbReference type="InterPro" id="IPR052907">
    <property type="entry name" value="Beta-lactamase/esterase"/>
</dbReference>
<dbReference type="Proteomes" id="UP001589608">
    <property type="component" value="Unassembled WGS sequence"/>
</dbReference>
<dbReference type="InterPro" id="IPR012338">
    <property type="entry name" value="Beta-lactam/transpept-like"/>
</dbReference>
<dbReference type="PANTHER" id="PTHR43319">
    <property type="entry name" value="BETA-LACTAMASE-RELATED"/>
    <property type="match status" value="1"/>
</dbReference>
<dbReference type="PANTHER" id="PTHR43319:SF3">
    <property type="entry name" value="BETA-LACTAMASE-RELATED DOMAIN-CONTAINING PROTEIN"/>
    <property type="match status" value="1"/>
</dbReference>
<name>A0ABV5M8U1_9ACTN</name>
<accession>A0ABV5M8U1</accession>
<keyword evidence="2" id="KW-0378">Hydrolase</keyword>
<dbReference type="RefSeq" id="WP_246656258.1">
    <property type="nucleotide sequence ID" value="NZ_CP061913.1"/>
</dbReference>
<proteinExistence type="predicted"/>
<dbReference type="InterPro" id="IPR001466">
    <property type="entry name" value="Beta-lactam-related"/>
</dbReference>
<protein>
    <submittedName>
        <fullName evidence="2">Serine hydrolase domain-containing protein</fullName>
    </submittedName>
</protein>
<dbReference type="GO" id="GO:0016787">
    <property type="term" value="F:hydrolase activity"/>
    <property type="evidence" value="ECO:0007669"/>
    <property type="project" value="UniProtKB-KW"/>
</dbReference>
<dbReference type="SUPFAM" id="SSF56601">
    <property type="entry name" value="beta-lactamase/transpeptidase-like"/>
    <property type="match status" value="1"/>
</dbReference>
<sequence>MVLKVDVPPALVSGAADEGYGPVADAFRRNFAERGEIGAACAVYRDGRKVVDLWGGYRDGRAREPWREDTLVTVFSSTKGVSGLAIAVAHARGWIDHDAPVAQYWPEFAAHGKAAVTVRSLLAHQAGLAAIDRPLTVTDLADLDVVAAALADQRPAWEPGTRHGYHAISLGWYEGELLRRVDPQRRSLGRFFADEIAGPLGIEFYIGVPDTVDPARIARLHGYRPGELLLHMGTMPRGFVLGFLNPRSVTARAFANPKVLGRIDNYNRPDVRRLELPAANGTGEVRAIARAYGDAATGGAVLGLTPATLEALTRPAAPPSGGLDDVVLRVPTQFSLGYIKPFPALRFGAAGDRAFGTPGAGGSFGFADPETGVGFAYAMNRAGFHLWDDPRELALREALFHTVLGERAQRPD</sequence>